<dbReference type="PANTHER" id="PTHR36181">
    <property type="entry name" value="INTRON-ENCODED ENDONUCLEASE AI3-RELATED"/>
    <property type="match status" value="1"/>
</dbReference>
<evidence type="ECO:0000313" key="3">
    <source>
        <dbReference type="Proteomes" id="UP000176493"/>
    </source>
</evidence>
<gene>
    <name evidence="2" type="ORF">A2W52_03770</name>
</gene>
<dbReference type="Pfam" id="PF00961">
    <property type="entry name" value="LAGLIDADG_1"/>
    <property type="match status" value="1"/>
</dbReference>
<dbReference type="AlphaFoldDB" id="A0A1G2MF61"/>
<feature type="domain" description="Homing endonuclease LAGLIDADG" evidence="1">
    <location>
        <begin position="19"/>
        <end position="113"/>
    </location>
</feature>
<dbReference type="InterPro" id="IPR027434">
    <property type="entry name" value="Homing_endonucl"/>
</dbReference>
<evidence type="ECO:0000313" key="2">
    <source>
        <dbReference type="EMBL" id="OHA22540.1"/>
    </source>
</evidence>
<reference evidence="2 3" key="1">
    <citation type="journal article" date="2016" name="Nat. Commun.">
        <title>Thousands of microbial genomes shed light on interconnected biogeochemical processes in an aquifer system.</title>
        <authorList>
            <person name="Anantharaman K."/>
            <person name="Brown C.T."/>
            <person name="Hug L.A."/>
            <person name="Sharon I."/>
            <person name="Castelle C.J."/>
            <person name="Probst A.J."/>
            <person name="Thomas B.C."/>
            <person name="Singh A."/>
            <person name="Wilkins M.J."/>
            <person name="Karaoz U."/>
            <person name="Brodie E.L."/>
            <person name="Williams K.H."/>
            <person name="Hubbard S.S."/>
            <person name="Banfield J.F."/>
        </authorList>
    </citation>
    <scope>NUCLEOTIDE SEQUENCE [LARGE SCALE GENOMIC DNA]</scope>
</reference>
<dbReference type="GO" id="GO:0004519">
    <property type="term" value="F:endonuclease activity"/>
    <property type="evidence" value="ECO:0007669"/>
    <property type="project" value="InterPro"/>
</dbReference>
<dbReference type="Proteomes" id="UP000176493">
    <property type="component" value="Unassembled WGS sequence"/>
</dbReference>
<comment type="caution">
    <text evidence="2">The sequence shown here is derived from an EMBL/GenBank/DDBJ whole genome shotgun (WGS) entry which is preliminary data.</text>
</comment>
<dbReference type="InterPro" id="IPR004860">
    <property type="entry name" value="LAGLIDADG_dom"/>
</dbReference>
<organism evidence="2 3">
    <name type="scientific">Candidatus Taylorbacteria bacterium RIFCSPHIGHO2_02_49_25</name>
    <dbReference type="NCBI Taxonomy" id="1802305"/>
    <lineage>
        <taxon>Bacteria</taxon>
        <taxon>Candidatus Tayloriibacteriota</taxon>
    </lineage>
</organism>
<dbReference type="EMBL" id="MHRJ01000024">
    <property type="protein sequence ID" value="OHA22540.1"/>
    <property type="molecule type" value="Genomic_DNA"/>
</dbReference>
<dbReference type="PANTHER" id="PTHR36181:SF2">
    <property type="entry name" value="INTRON-ENCODED ENDONUCLEASE AI3-RELATED"/>
    <property type="match status" value="1"/>
</dbReference>
<sequence length="164" mass="19003">MLEVNAVGKIDVEVKRAYLAGFIDGDGCIMATIERHSEKKFGFRVRVEVKLTLKEKKLLEEFAREFKIGQVRCNRRNTVLATHDWVIRDRHDVALLLEFIQPYSRLKKKQISIALRILRSNIRIPEDLLKNAQLADTLSSLNVRSKNRRKNFATMIKIPISSND</sequence>
<dbReference type="InterPro" id="IPR051289">
    <property type="entry name" value="LAGLIDADG_Endonuclease"/>
</dbReference>
<name>A0A1G2MF61_9BACT</name>
<dbReference type="SUPFAM" id="SSF55608">
    <property type="entry name" value="Homing endonucleases"/>
    <property type="match status" value="1"/>
</dbReference>
<evidence type="ECO:0000259" key="1">
    <source>
        <dbReference type="Pfam" id="PF00961"/>
    </source>
</evidence>
<proteinExistence type="predicted"/>
<dbReference type="Gene3D" id="3.10.28.10">
    <property type="entry name" value="Homing endonucleases"/>
    <property type="match status" value="1"/>
</dbReference>
<protein>
    <recommendedName>
        <fullName evidence="1">Homing endonuclease LAGLIDADG domain-containing protein</fullName>
    </recommendedName>
</protein>
<accession>A0A1G2MF61</accession>